<dbReference type="InParanoid" id="A0A665U271"/>
<evidence type="ECO:0000259" key="11">
    <source>
        <dbReference type="Pfam" id="PF24601"/>
    </source>
</evidence>
<dbReference type="GO" id="GO:0000139">
    <property type="term" value="C:Golgi membrane"/>
    <property type="evidence" value="ECO:0007669"/>
    <property type="project" value="UniProtKB-SubCell"/>
</dbReference>
<name>A0A665U271_ECHNA</name>
<keyword evidence="5" id="KW-0472">Membrane</keyword>
<dbReference type="GO" id="GO:0015031">
    <property type="term" value="P:protein transport"/>
    <property type="evidence" value="ECO:0007669"/>
    <property type="project" value="UniProtKB-KW"/>
</dbReference>
<feature type="domain" description="DOP1 N-terminal" evidence="8">
    <location>
        <begin position="12"/>
        <end position="304"/>
    </location>
</feature>
<evidence type="ECO:0000256" key="6">
    <source>
        <dbReference type="ARBA" id="ARBA00046326"/>
    </source>
</evidence>
<dbReference type="InterPro" id="IPR016024">
    <property type="entry name" value="ARM-type_fold"/>
</dbReference>
<evidence type="ECO:0000259" key="8">
    <source>
        <dbReference type="Pfam" id="PF04118"/>
    </source>
</evidence>
<sequence length="2315" mass="258097">MDPEELELQNDYRYRTYAAVIEKALRNFESSSEWADLISSLGKLNKALQSNLRYSLLPKRLIIGKRLAQCLHPALPSGVHLKALETYEVIFKIIGTKWLAKDLFIYSSGLFPLLGHAAMAVKPVLLTLYERYYLPLQMALLPSLQAFITGLLPGLEEGLDVNDRTDALLLKLSLLLGQEVFYGALWGNMVVSPMVRLPASVFIVSHFDRMASLRQQAYMLGYDQRLVVKSVCLCLQDSNVLVQRNMLEILLFFFPFAKCLDPAETCITLSTEDMINVVSAASLTLLRRDMSLNRRLYAWLLGTNIKGEMVAPHPTLSATPEEHTLFYFNTYSRDFLVQALINILQKKDVESDPEKVIGYLRPFRIIISLLDKPEIGPAVLSCVLLEVVRAFHNYCREMVGEDNITSSGLTGNQLASKIKENKNASEIIKTMNMLVSSTNSEYLWEYMTRRFCTSLSGKDDPPTPPQQDPSHAATSITEMSNLIIFLLDVLPLELHADIQFQFLPEMLGIMLRTMCSHMESVSLEDITHSLRACFKVLSKIQMPVAYLDTEAGSHTEEIELQSPEGEGIEGQDVEKEGEKNGSIGKVNGHHGDEELNRNGGDVAEAANCIYPALRSEDSGLGISASPSEQHLPPGLGMGADGDAICKEGEGVWRRGGSIETMTQCLQDILSFITTRYLLVQVEDVWRPKGPHPDVTDTLVDQKTFSKSIGGREIKDKLTGLFNPNRLKPRLAADTQLSTAPVVKKKEHGNSGCVDWAAGYMPRGRAEITEACRQAFTATCHLLLECTTFPVYLSEEETGALYTDMFGHKGSDVDNLPVWLRSLMTLSCLSRDYNIQHTATASLLELINHSQSLALVIQDKHRRYQTTDCNPLSGRLQMVTVPPIYPAVLRAIEEGTDFYQRVSQVLWNQLDMERREQHISCVELFYRLHCLAPSSSICEDIICQALQHKDKAVRLEALHRFTVLWHLTREIQTNRTMSLNRSFDRSLCVVVDSLSCTDGSIQAAAQCWLVRALSLSDVIRILEPILLLLLHPSTQRCSIQSIKQNLTAGNLKALSSRSRSSTKTSGTSVDAMATEVTTLNLTNIVDRESLWVELDSGLEVIKPQDSLVQSRSDSEATDEEEDRAEEEEEEEAESEHTESADTSGAQVSTENSSSGSVLYRSMEDAGVVNGFRRAESEHTQASDSLSSGDEDDLELEAMARSRLLKQEREKREAIDSLFRHVLLYPVAGGWCHLLQGLALLDSLLRSSAECPLVDSLSSTSLDTSSAAHLNLVSNLLQRHQQAQDGKGFYGCLLSPSASPSMPPSLLIELLVSLCLRFLRSHYPSYLNLGPLDLQGNREVQVKSVEVLTRIVNQLSHMARGQEGNGAILEPIRRLLLGCKVQQYALLTLSASMYVSQRGTDKGPPRNVDLLEEQGGLSEESLVNLGSGSGQEQYPLQMELLKLLHALIVLEYYVWLGGAVSTPGSGGASGQPGDHRETPTVNTPLAREWQTAVLFQQSIKAAQYVQSHPITAQGMFVSAAARSLQPQYGYAMHPHWVSLLCSSLPYLGRSLGIIVAPLISQICKNLDELVKLYEHDGGKTNQSLSGRRENIAPDYPLTLLEGLTNITHHCLLDNKRSLVACDPIDVRNARNAVIEALPEMLSSMALLWGVVLREERQRRASDSGQSSRHTSTSVYFKSTKILRQRILEFLVPLTGQYGVQLMASLGVVWSSRRSKRRHKNKVLPVASEARLTIVDLVKSLHTLHTDTILQLVKEVVKKPHQIKGDQKSTLVDIPMLQFSYSYIQSISAQTLQENIAPLLSLLRESVQLNLAPPGQFLLLGILNDFVNRLTNLDNKKDTRDLQEVTQRILEAVGGIAGSSLEQTSWLSRSLEVKVQPQVCPVEAEPEDADADVDGEHCESMAQASTMVSSSAPSVYSVQALVLLAEILAPLLDMVYRSDEKEKAVPLISRLMYYVFPYLKNHSAYNMPSFEAGAQLLSSLSGYAYTKRAWKKEVFELFMDPLFFTMDASCAPSWKSIVDHLLTHEKTMFKDLMSMQSGSLKLFANVDQKPMLLKRQAFAMFSGDVDQYHLYLPLIQERLTEALRMNPSAAVLAQIFLMFRVLLLRISSQHLTSLWPIMVTELIRIFARLEKALQPDKDVSKLAKVVRGALDRNGPVNFSQAELDMYLSACKFLDTSLAFPPEKIPLFQMYRWAFVPEVDVTRYNGPETALMEGEQECIPHVVRVLEGIQHRYGSLNGLCEESPTEQLEFPLLTQHSLSSITQLLPFLRTLCCSFQSPPPCSDPMPHCPVADYPAASPDTVMKKLEHFTEEDFLDSMES</sequence>
<comment type="similarity">
    <text evidence="6">Belongs to the DOP1 family.</text>
</comment>
<dbReference type="GO" id="GO:0005802">
    <property type="term" value="C:trans-Golgi network"/>
    <property type="evidence" value="ECO:0007669"/>
    <property type="project" value="TreeGrafter"/>
</dbReference>
<keyword evidence="13" id="KW-1185">Reference proteome</keyword>
<reference evidence="12" key="3">
    <citation type="submission" date="2025-09" db="UniProtKB">
        <authorList>
            <consortium name="Ensembl"/>
        </authorList>
    </citation>
    <scope>IDENTIFICATION</scope>
</reference>
<evidence type="ECO:0000256" key="1">
    <source>
        <dbReference type="ARBA" id="ARBA00004395"/>
    </source>
</evidence>
<evidence type="ECO:0000256" key="4">
    <source>
        <dbReference type="ARBA" id="ARBA00023034"/>
    </source>
</evidence>
<evidence type="ECO:0000256" key="7">
    <source>
        <dbReference type="SAM" id="MobiDB-lite"/>
    </source>
</evidence>
<dbReference type="RefSeq" id="XP_029386426.1">
    <property type="nucleotide sequence ID" value="XM_029530566.1"/>
</dbReference>
<evidence type="ECO:0000313" key="13">
    <source>
        <dbReference type="Proteomes" id="UP000472264"/>
    </source>
</evidence>
<feature type="compositionally biased region" description="Acidic residues" evidence="7">
    <location>
        <begin position="1114"/>
        <end position="1132"/>
    </location>
</feature>
<accession>A0A665U271</accession>
<reference evidence="12" key="2">
    <citation type="submission" date="2025-08" db="UniProtKB">
        <authorList>
            <consortium name="Ensembl"/>
        </authorList>
    </citation>
    <scope>IDENTIFICATION</scope>
</reference>
<reference evidence="12" key="1">
    <citation type="submission" date="2021-04" db="EMBL/GenBank/DDBJ databases">
        <authorList>
            <consortium name="Wellcome Sanger Institute Data Sharing"/>
        </authorList>
    </citation>
    <scope>NUCLEOTIDE SEQUENCE [LARGE SCALE GENOMIC DNA]</scope>
</reference>
<dbReference type="GeneID" id="115061968"/>
<dbReference type="GO" id="GO:0005829">
    <property type="term" value="C:cytosol"/>
    <property type="evidence" value="ECO:0007669"/>
    <property type="project" value="GOC"/>
</dbReference>
<dbReference type="RefSeq" id="XP_029386425.1">
    <property type="nucleotide sequence ID" value="XM_029530565.1"/>
</dbReference>
<dbReference type="Pfam" id="PF24601">
    <property type="entry name" value="TPR_DOP1"/>
    <property type="match status" value="1"/>
</dbReference>
<keyword evidence="2" id="KW-0813">Transport</keyword>
<comment type="subcellular location">
    <subcellularLocation>
        <location evidence="1">Golgi apparatus membrane</location>
        <topology evidence="1">Peripheral membrane protein</topology>
    </subcellularLocation>
</comment>
<dbReference type="Pfam" id="PF04118">
    <property type="entry name" value="Dopey_N"/>
    <property type="match status" value="1"/>
</dbReference>
<keyword evidence="3" id="KW-0653">Protein transport</keyword>
<dbReference type="Proteomes" id="UP000472264">
    <property type="component" value="Chromosome 21"/>
</dbReference>
<dbReference type="InterPro" id="IPR056457">
    <property type="entry name" value="DOP1_C"/>
</dbReference>
<dbReference type="Pfam" id="PF24598">
    <property type="entry name" value="DOP1_C"/>
    <property type="match status" value="1"/>
</dbReference>
<dbReference type="SUPFAM" id="SSF48371">
    <property type="entry name" value="ARM repeat"/>
    <property type="match status" value="1"/>
</dbReference>
<protein>
    <submittedName>
        <fullName evidence="12">Uncharacterized protein</fullName>
    </submittedName>
</protein>
<gene>
    <name evidence="12" type="primary">dop1b</name>
</gene>
<evidence type="ECO:0000256" key="5">
    <source>
        <dbReference type="ARBA" id="ARBA00023136"/>
    </source>
</evidence>
<dbReference type="InterPro" id="IPR056458">
    <property type="entry name" value="TPR_DOP1_M"/>
</dbReference>
<keyword evidence="4" id="KW-0333">Golgi apparatus</keyword>
<dbReference type="Pfam" id="PF24597">
    <property type="entry name" value="TPR_DOP1_M"/>
    <property type="match status" value="1"/>
</dbReference>
<evidence type="ECO:0000313" key="12">
    <source>
        <dbReference type="Ensembl" id="ENSENLP00000013441.1"/>
    </source>
</evidence>
<dbReference type="GO" id="GO:0005768">
    <property type="term" value="C:endosome"/>
    <property type="evidence" value="ECO:0007669"/>
    <property type="project" value="TreeGrafter"/>
</dbReference>
<evidence type="ECO:0000259" key="9">
    <source>
        <dbReference type="Pfam" id="PF24597"/>
    </source>
</evidence>
<feature type="domain" description="DOP1-like TPR" evidence="11">
    <location>
        <begin position="1215"/>
        <end position="1611"/>
    </location>
</feature>
<feature type="compositionally biased region" description="Polar residues" evidence="7">
    <location>
        <begin position="1143"/>
        <end position="1155"/>
    </location>
</feature>
<dbReference type="Ensembl" id="ENSENLT00000013982.1">
    <property type="protein sequence ID" value="ENSENLP00000013441.1"/>
    <property type="gene ID" value="ENSENLG00000006338.1"/>
</dbReference>
<feature type="region of interest" description="Disordered" evidence="7">
    <location>
        <begin position="559"/>
        <end position="597"/>
    </location>
</feature>
<dbReference type="GO" id="GO:0006895">
    <property type="term" value="P:Golgi to endosome transport"/>
    <property type="evidence" value="ECO:0007669"/>
    <property type="project" value="InterPro"/>
</dbReference>
<dbReference type="InterPro" id="IPR040314">
    <property type="entry name" value="DOP1"/>
</dbReference>
<organism evidence="12 13">
    <name type="scientific">Echeneis naucrates</name>
    <name type="common">Live sharksucker</name>
    <dbReference type="NCBI Taxonomy" id="173247"/>
    <lineage>
        <taxon>Eukaryota</taxon>
        <taxon>Metazoa</taxon>
        <taxon>Chordata</taxon>
        <taxon>Craniata</taxon>
        <taxon>Vertebrata</taxon>
        <taxon>Euteleostomi</taxon>
        <taxon>Actinopterygii</taxon>
        <taxon>Neopterygii</taxon>
        <taxon>Teleostei</taxon>
        <taxon>Neoteleostei</taxon>
        <taxon>Acanthomorphata</taxon>
        <taxon>Carangaria</taxon>
        <taxon>Carangiformes</taxon>
        <taxon>Echeneidae</taxon>
        <taxon>Echeneis</taxon>
    </lineage>
</organism>
<evidence type="ECO:0000259" key="10">
    <source>
        <dbReference type="Pfam" id="PF24598"/>
    </source>
</evidence>
<dbReference type="PANTHER" id="PTHR14042">
    <property type="entry name" value="DOPEY-RELATED"/>
    <property type="match status" value="1"/>
</dbReference>
<dbReference type="CTD" id="9980"/>
<feature type="domain" description="DOP1-like middle TPR" evidence="9">
    <location>
        <begin position="327"/>
        <end position="541"/>
    </location>
</feature>
<evidence type="ECO:0000256" key="2">
    <source>
        <dbReference type="ARBA" id="ARBA00022448"/>
    </source>
</evidence>
<dbReference type="InterPro" id="IPR056459">
    <property type="entry name" value="TPR_DOP1"/>
</dbReference>
<feature type="domain" description="DOP1-like C-terminal" evidence="10">
    <location>
        <begin position="1778"/>
        <end position="2268"/>
    </location>
</feature>
<dbReference type="OMA" id="LWEYMTQ"/>
<evidence type="ECO:0000256" key="3">
    <source>
        <dbReference type="ARBA" id="ARBA00022927"/>
    </source>
</evidence>
<dbReference type="OrthoDB" id="297643at2759"/>
<feature type="region of interest" description="Disordered" evidence="7">
    <location>
        <begin position="1104"/>
        <end position="1156"/>
    </location>
</feature>
<dbReference type="PANTHER" id="PTHR14042:SF23">
    <property type="entry name" value="PROTEIN DOPEY-2"/>
    <property type="match status" value="1"/>
</dbReference>
<dbReference type="InterPro" id="IPR007249">
    <property type="entry name" value="DOP1_N"/>
</dbReference>
<proteinExistence type="inferred from homology"/>